<feature type="transmembrane region" description="Helical" evidence="7">
    <location>
        <begin position="37"/>
        <end position="57"/>
    </location>
</feature>
<evidence type="ECO:0000256" key="7">
    <source>
        <dbReference type="SAM" id="Phobius"/>
    </source>
</evidence>
<feature type="transmembrane region" description="Helical" evidence="7">
    <location>
        <begin position="6"/>
        <end position="25"/>
    </location>
</feature>
<dbReference type="InterPro" id="IPR055348">
    <property type="entry name" value="DctQ"/>
</dbReference>
<keyword evidence="4 7" id="KW-0812">Transmembrane</keyword>
<feature type="transmembrane region" description="Helical" evidence="7">
    <location>
        <begin position="77"/>
        <end position="103"/>
    </location>
</feature>
<proteinExistence type="predicted"/>
<evidence type="ECO:0000256" key="4">
    <source>
        <dbReference type="ARBA" id="ARBA00022692"/>
    </source>
</evidence>
<dbReference type="Pfam" id="PF04290">
    <property type="entry name" value="DctQ"/>
    <property type="match status" value="1"/>
</dbReference>
<evidence type="ECO:0000256" key="6">
    <source>
        <dbReference type="ARBA" id="ARBA00023136"/>
    </source>
</evidence>
<dbReference type="GO" id="GO:0005886">
    <property type="term" value="C:plasma membrane"/>
    <property type="evidence" value="ECO:0007669"/>
    <property type="project" value="UniProtKB-SubCell"/>
</dbReference>
<name>X1QJ05_9ZZZZ</name>
<keyword evidence="6 7" id="KW-0472">Membrane</keyword>
<feature type="domain" description="Tripartite ATP-independent periplasmic transporters DctQ component" evidence="8">
    <location>
        <begin position="4"/>
        <end position="102"/>
    </location>
</feature>
<keyword evidence="5 7" id="KW-1133">Transmembrane helix</keyword>
<evidence type="ECO:0000256" key="1">
    <source>
        <dbReference type="ARBA" id="ARBA00004651"/>
    </source>
</evidence>
<accession>X1QJ05</accession>
<organism evidence="9">
    <name type="scientific">marine sediment metagenome</name>
    <dbReference type="NCBI Taxonomy" id="412755"/>
    <lineage>
        <taxon>unclassified sequences</taxon>
        <taxon>metagenomes</taxon>
        <taxon>ecological metagenomes</taxon>
    </lineage>
</organism>
<dbReference type="AlphaFoldDB" id="X1QJ05"/>
<gene>
    <name evidence="9" type="ORF">S06H3_61245</name>
</gene>
<feature type="non-terminal residue" evidence="9">
    <location>
        <position position="1"/>
    </location>
</feature>
<comment type="subcellular location">
    <subcellularLocation>
        <location evidence="1">Cell membrane</location>
        <topology evidence="1">Multi-pass membrane protein</topology>
    </subcellularLocation>
</comment>
<evidence type="ECO:0000313" key="9">
    <source>
        <dbReference type="EMBL" id="GAI50965.1"/>
    </source>
</evidence>
<sequence>VNLLVVFLIGPVLILEDGHISVTFLRDKLKGLIRIIVDRLNTIPLIVFSSLLFWGGVEYVLYTKSAQVTRTLGVWYFPYWIIGMIVPVGMFFAIVFAVYLFFAKRPQQKKDGK</sequence>
<dbReference type="EMBL" id="BARV01040116">
    <property type="protein sequence ID" value="GAI50965.1"/>
    <property type="molecule type" value="Genomic_DNA"/>
</dbReference>
<evidence type="ECO:0000256" key="5">
    <source>
        <dbReference type="ARBA" id="ARBA00022989"/>
    </source>
</evidence>
<evidence type="ECO:0000259" key="8">
    <source>
        <dbReference type="Pfam" id="PF04290"/>
    </source>
</evidence>
<evidence type="ECO:0000256" key="2">
    <source>
        <dbReference type="ARBA" id="ARBA00022448"/>
    </source>
</evidence>
<keyword evidence="2" id="KW-0813">Transport</keyword>
<protein>
    <recommendedName>
        <fullName evidence="8">Tripartite ATP-independent periplasmic transporters DctQ component domain-containing protein</fullName>
    </recommendedName>
</protein>
<reference evidence="9" key="1">
    <citation type="journal article" date="2014" name="Front. Microbiol.">
        <title>High frequency of phylogenetically diverse reductive dehalogenase-homologous genes in deep subseafloor sedimentary metagenomes.</title>
        <authorList>
            <person name="Kawai M."/>
            <person name="Futagami T."/>
            <person name="Toyoda A."/>
            <person name="Takaki Y."/>
            <person name="Nishi S."/>
            <person name="Hori S."/>
            <person name="Arai W."/>
            <person name="Tsubouchi T."/>
            <person name="Morono Y."/>
            <person name="Uchiyama I."/>
            <person name="Ito T."/>
            <person name="Fujiyama A."/>
            <person name="Inagaki F."/>
            <person name="Takami H."/>
        </authorList>
    </citation>
    <scope>NUCLEOTIDE SEQUENCE</scope>
    <source>
        <strain evidence="9">Expedition CK06-06</strain>
    </source>
</reference>
<comment type="caution">
    <text evidence="9">The sequence shown here is derived from an EMBL/GenBank/DDBJ whole genome shotgun (WGS) entry which is preliminary data.</text>
</comment>
<keyword evidence="3" id="KW-1003">Cell membrane</keyword>
<evidence type="ECO:0000256" key="3">
    <source>
        <dbReference type="ARBA" id="ARBA00022475"/>
    </source>
</evidence>